<reference evidence="19 20" key="1">
    <citation type="submission" date="2024-10" db="EMBL/GenBank/DDBJ databases">
        <authorList>
            <person name="Kim D."/>
        </authorList>
    </citation>
    <scope>NUCLEOTIDE SEQUENCE [LARGE SCALE GENOMIC DNA]</scope>
    <source>
        <strain evidence="19">BH-2024</strain>
    </source>
</reference>
<keyword evidence="13" id="KW-0446">Lipid-binding</keyword>
<dbReference type="EMBL" id="JBICBT010001024">
    <property type="protein sequence ID" value="KAL3087265.1"/>
    <property type="molecule type" value="Genomic_DNA"/>
</dbReference>
<dbReference type="InterPro" id="IPR035892">
    <property type="entry name" value="C2_domain_sf"/>
</dbReference>
<evidence type="ECO:0000256" key="12">
    <source>
        <dbReference type="ARBA" id="ARBA00023055"/>
    </source>
</evidence>
<keyword evidence="6 16" id="KW-0812">Transmembrane</keyword>
<evidence type="ECO:0000256" key="9">
    <source>
        <dbReference type="ARBA" id="ARBA00022824"/>
    </source>
</evidence>
<accession>A0ABD2J9H3</accession>
<comment type="subcellular location">
    <subcellularLocation>
        <location evidence="1">Cell membrane</location>
        <topology evidence="1">Peripheral membrane protein</topology>
    </subcellularLocation>
    <subcellularLocation>
        <location evidence="2">Endoplasmic reticulum membrane</location>
        <topology evidence="2">Multi-pass membrane protein</topology>
    </subcellularLocation>
</comment>
<evidence type="ECO:0000256" key="10">
    <source>
        <dbReference type="ARBA" id="ARBA00022837"/>
    </source>
</evidence>
<dbReference type="GO" id="GO:0005789">
    <property type="term" value="C:endoplasmic reticulum membrane"/>
    <property type="evidence" value="ECO:0007669"/>
    <property type="project" value="UniProtKB-SubCell"/>
</dbReference>
<comment type="similarity">
    <text evidence="3">Belongs to the extended synaptotagmin family.</text>
</comment>
<dbReference type="InterPro" id="IPR031468">
    <property type="entry name" value="SMP_LBD"/>
</dbReference>
<evidence type="ECO:0000259" key="18">
    <source>
        <dbReference type="PROSITE" id="PS51847"/>
    </source>
</evidence>
<feature type="transmembrane region" description="Helical" evidence="16">
    <location>
        <begin position="20"/>
        <end position="41"/>
    </location>
</feature>
<dbReference type="GO" id="GO:0046872">
    <property type="term" value="F:metal ion binding"/>
    <property type="evidence" value="ECO:0007669"/>
    <property type="project" value="UniProtKB-KW"/>
</dbReference>
<dbReference type="PROSITE" id="PS50004">
    <property type="entry name" value="C2"/>
    <property type="match status" value="3"/>
</dbReference>
<dbReference type="GO" id="GO:0008289">
    <property type="term" value="F:lipid binding"/>
    <property type="evidence" value="ECO:0007669"/>
    <property type="project" value="UniProtKB-KW"/>
</dbReference>
<dbReference type="FunFam" id="2.60.40.150:FF:000025">
    <property type="entry name" value="Extended synaptotagmin 2"/>
    <property type="match status" value="1"/>
</dbReference>
<evidence type="ECO:0000256" key="13">
    <source>
        <dbReference type="ARBA" id="ARBA00023121"/>
    </source>
</evidence>
<dbReference type="GO" id="GO:0006869">
    <property type="term" value="P:lipid transport"/>
    <property type="evidence" value="ECO:0007669"/>
    <property type="project" value="UniProtKB-KW"/>
</dbReference>
<dbReference type="Pfam" id="PF17047">
    <property type="entry name" value="SMP_LBD"/>
    <property type="match status" value="1"/>
</dbReference>
<feature type="domain" description="C2" evidence="17">
    <location>
        <begin position="428"/>
        <end position="546"/>
    </location>
</feature>
<dbReference type="Proteomes" id="UP001620626">
    <property type="component" value="Unassembled WGS sequence"/>
</dbReference>
<keyword evidence="11 16" id="KW-1133">Transmembrane helix</keyword>
<keyword evidence="9" id="KW-0256">Endoplasmic reticulum</keyword>
<feature type="region of interest" description="Disordered" evidence="15">
    <location>
        <begin position="582"/>
        <end position="616"/>
    </location>
</feature>
<name>A0ABD2J9H3_9BILA</name>
<dbReference type="PROSITE" id="PS51847">
    <property type="entry name" value="SMP"/>
    <property type="match status" value="1"/>
</dbReference>
<dbReference type="InterPro" id="IPR051634">
    <property type="entry name" value="Extended_Synaptotagmin"/>
</dbReference>
<dbReference type="Gene3D" id="2.60.40.150">
    <property type="entry name" value="C2 domain"/>
    <property type="match status" value="3"/>
</dbReference>
<dbReference type="InterPro" id="IPR037749">
    <property type="entry name" value="Ext_Synaptotagmin_C2B"/>
</dbReference>
<dbReference type="AlphaFoldDB" id="A0ABD2J9H3"/>
<feature type="domain" description="SMP-LTD" evidence="18">
    <location>
        <begin position="103"/>
        <end position="281"/>
    </location>
</feature>
<dbReference type="SMART" id="SM00239">
    <property type="entry name" value="C2"/>
    <property type="match status" value="3"/>
</dbReference>
<evidence type="ECO:0000256" key="1">
    <source>
        <dbReference type="ARBA" id="ARBA00004202"/>
    </source>
</evidence>
<dbReference type="PANTHER" id="PTHR45761:SF1">
    <property type="entry name" value="EXTENDED SYNAPTOTAGMIN-LIKE PROTEIN 2, ISOFORM C"/>
    <property type="match status" value="1"/>
</dbReference>
<feature type="compositionally biased region" description="Polar residues" evidence="15">
    <location>
        <begin position="647"/>
        <end position="658"/>
    </location>
</feature>
<feature type="compositionally biased region" description="Polar residues" evidence="15">
    <location>
        <begin position="670"/>
        <end position="691"/>
    </location>
</feature>
<keyword evidence="7" id="KW-0479">Metal-binding</keyword>
<dbReference type="InterPro" id="IPR000008">
    <property type="entry name" value="C2_dom"/>
</dbReference>
<evidence type="ECO:0000256" key="2">
    <source>
        <dbReference type="ARBA" id="ARBA00004477"/>
    </source>
</evidence>
<evidence type="ECO:0000256" key="16">
    <source>
        <dbReference type="SAM" id="Phobius"/>
    </source>
</evidence>
<evidence type="ECO:0000256" key="11">
    <source>
        <dbReference type="ARBA" id="ARBA00022989"/>
    </source>
</evidence>
<keyword evidence="20" id="KW-1185">Reference proteome</keyword>
<keyword evidence="10" id="KW-0106">Calcium</keyword>
<comment type="caution">
    <text evidence="19">The sequence shown here is derived from an EMBL/GenBank/DDBJ whole genome shotgun (WGS) entry which is preliminary data.</text>
</comment>
<evidence type="ECO:0000256" key="4">
    <source>
        <dbReference type="ARBA" id="ARBA00022448"/>
    </source>
</evidence>
<dbReference type="GO" id="GO:0005886">
    <property type="term" value="C:plasma membrane"/>
    <property type="evidence" value="ECO:0007669"/>
    <property type="project" value="UniProtKB-SubCell"/>
</dbReference>
<keyword evidence="4" id="KW-0813">Transport</keyword>
<gene>
    <name evidence="19" type="ORF">niasHT_020528</name>
</gene>
<dbReference type="CDD" id="cd21670">
    <property type="entry name" value="SMP_ESyt"/>
    <property type="match status" value="1"/>
</dbReference>
<feature type="domain" description="C2" evidence="17">
    <location>
        <begin position="722"/>
        <end position="855"/>
    </location>
</feature>
<organism evidence="19 20">
    <name type="scientific">Heterodera trifolii</name>
    <dbReference type="NCBI Taxonomy" id="157864"/>
    <lineage>
        <taxon>Eukaryota</taxon>
        <taxon>Metazoa</taxon>
        <taxon>Ecdysozoa</taxon>
        <taxon>Nematoda</taxon>
        <taxon>Chromadorea</taxon>
        <taxon>Rhabditida</taxon>
        <taxon>Tylenchina</taxon>
        <taxon>Tylenchomorpha</taxon>
        <taxon>Tylenchoidea</taxon>
        <taxon>Heteroderidae</taxon>
        <taxon>Heteroderinae</taxon>
        <taxon>Heterodera</taxon>
    </lineage>
</organism>
<evidence type="ECO:0000256" key="7">
    <source>
        <dbReference type="ARBA" id="ARBA00022723"/>
    </source>
</evidence>
<dbReference type="CDD" id="cd04050">
    <property type="entry name" value="C2B_Synaptotagmin-like"/>
    <property type="match status" value="1"/>
</dbReference>
<keyword evidence="12" id="KW-0445">Lipid transport</keyword>
<dbReference type="InterPro" id="IPR039010">
    <property type="entry name" value="Synaptotagmin_SMP"/>
</dbReference>
<dbReference type="SUPFAM" id="SSF49562">
    <property type="entry name" value="C2 domain (Calcium/lipid-binding domain, CaLB)"/>
    <property type="match status" value="3"/>
</dbReference>
<evidence type="ECO:0000313" key="20">
    <source>
        <dbReference type="Proteomes" id="UP001620626"/>
    </source>
</evidence>
<feature type="domain" description="C2" evidence="17">
    <location>
        <begin position="280"/>
        <end position="400"/>
    </location>
</feature>
<dbReference type="PANTHER" id="PTHR45761">
    <property type="entry name" value="EXTENDED SYNAPTOTAGMIN-LIKE PROTEIN 2, ISOFORM C"/>
    <property type="match status" value="1"/>
</dbReference>
<keyword evidence="8" id="KW-0677">Repeat</keyword>
<evidence type="ECO:0000256" key="15">
    <source>
        <dbReference type="SAM" id="MobiDB-lite"/>
    </source>
</evidence>
<dbReference type="InterPro" id="IPR037733">
    <property type="entry name" value="Ext_Synaptotagmin_C2A"/>
</dbReference>
<keyword evidence="5" id="KW-1003">Cell membrane</keyword>
<dbReference type="CDD" id="cd08391">
    <property type="entry name" value="C2A_C2C_Synaptotagmin_like"/>
    <property type="match status" value="1"/>
</dbReference>
<protein>
    <submittedName>
        <fullName evidence="19">Uncharacterized protein</fullName>
    </submittedName>
</protein>
<sequence length="862" mass="97005">MSTRATKTKERLPPELEMTWPNFLLPVFLSSVLMCACWAVGHFQLSFLWIVLFTVLYVLKTHSWIRREQHRMSMRSMIMREREMVMAQYSRVDDLPAWVQFPDIERIEWVNKIIQQIWPHIGEYTKVFLKEFIEPQIRAQLPAPFKSFKFVAVDMGDIPFRVGGLKVYTQNVGRDRVIMDMDVVYAGDAEFAVQACGFRGGLNQMVFSGKLRCTLQPLLSQPPMVGGVSSSFMELPKFDFNLTGMGEFVQLPGLIDAIRSVVNTQVANLLVLPNKIVVPLAPNVDVAKLYFPEPDGIVRMKIIEAMNLENKDGSFLNKRDISDPYCEIQVGSQVFHTRVINNNLNPVFNECFEAVVDQASGQKLRIELFDKDTAGADEELGRLSIPLESVRQAGEMERWHHLEGCKHGELRLKVCWMDLSTESTGVGRDEWEQEWLGADKPMHPALLMVFIDSVANLPYPKSNLEPSPFVEVSLGRITQRTPVKPKTVNPLFQSKFNFFVKQPEGQELKIRAVDEGTKRDIGELSIPLAAVMREPMMEMSQQSFYLTHGVHSSPIVLTARLRFFTPPRKVLEARDLSSTYGNAVHIERGDRTNSSLSEEDGQSNHNENDMAKQQQQNVHNVKLENEVIQNRQLAAAATEPAKMVANGHNSSTTMNNDDLSPDLDVHGNKLASSVGRTQSDSSKSSLRTANSSLLSSRAEGILGKLIGGKHTKKKKRKSLLSLAGRIQIGLKYDGDRFKLIVSVIAAKDLSPIEKEGHADPYVTLRLMPSANGHPATTKVQKGRKHTEVVPNSLDPQFNQNFEFDIHCSDFPNFKLHLAVKDGINYGLLHSTPTFGVAEVPLHNFDPLKPIVSQWLDLSSPQR</sequence>
<keyword evidence="14 16" id="KW-0472">Membrane</keyword>
<dbReference type="Pfam" id="PF00168">
    <property type="entry name" value="C2"/>
    <property type="match status" value="3"/>
</dbReference>
<evidence type="ECO:0000256" key="14">
    <source>
        <dbReference type="ARBA" id="ARBA00023136"/>
    </source>
</evidence>
<evidence type="ECO:0000256" key="8">
    <source>
        <dbReference type="ARBA" id="ARBA00022737"/>
    </source>
</evidence>
<proteinExistence type="inferred from homology"/>
<evidence type="ECO:0000256" key="6">
    <source>
        <dbReference type="ARBA" id="ARBA00022692"/>
    </source>
</evidence>
<feature type="region of interest" description="Disordered" evidence="15">
    <location>
        <begin position="645"/>
        <end position="691"/>
    </location>
</feature>
<evidence type="ECO:0000313" key="19">
    <source>
        <dbReference type="EMBL" id="KAL3087265.1"/>
    </source>
</evidence>
<evidence type="ECO:0000256" key="5">
    <source>
        <dbReference type="ARBA" id="ARBA00022475"/>
    </source>
</evidence>
<evidence type="ECO:0000256" key="3">
    <source>
        <dbReference type="ARBA" id="ARBA00005867"/>
    </source>
</evidence>
<evidence type="ECO:0000259" key="17">
    <source>
        <dbReference type="PROSITE" id="PS50004"/>
    </source>
</evidence>